<sequence>MERTTYNPNDDINSTGNQNLSYPDTNLATHIVFSILLSIILIIAFLGNLFMLATLRKCHSLSIVSKLHVSNLASANLIKAGTIMPLNLYTILQPNHSFGHAGCEIIGAINMVLTIAANMSLAAVAFDRYYASLRAMKYASIFTKRNGCYSVITIWMLAFLVASLPLIRLTNDSSNGNNCFYEWSSNQSISLVILLVINSAAYLIPLIILIICYLKIKANVITARQQLRKMMKQKGSYSTSDHLELRSSHSDQPYYVCDDNVIPSHQISKSSKSPQNHDSPNFWSIFSSVTAPFHRRRLRRGSTRLKVDTSASDEVVDQIKKSSNNQMVLPESNVFPDDNNIERSKTDTQTEPEYHHDNTSIAKGRDDNKTPVSVASTTIALTDLKDMAPVSRARCVTGTSMISTAIDNFEGKNHRNNGQLCTENESPSSNRNKAPTPRYRYRARAFRRSRILLDRLASIRSKKHILVNVKVLRGNIISMIICWTPFTIILTVSVILNSMAIIPAWIKTITLLFTYTNAALNPIIHTPRVKHAKLSKLANQFQTK</sequence>
<dbReference type="HOGENOM" id="CLU_500924_0_0_1"/>
<feature type="domain" description="G-protein coupled receptors family 1 profile" evidence="11">
    <location>
        <begin position="47"/>
        <end position="525"/>
    </location>
</feature>
<accession>B3RYI3</accession>
<evidence type="ECO:0000256" key="1">
    <source>
        <dbReference type="ARBA" id="ARBA00004651"/>
    </source>
</evidence>
<dbReference type="PANTHER" id="PTHR24248:SF129">
    <property type="entry name" value="G-PROTEIN COUPLED RECEPTORS FAMILY 1 PROFILE DOMAIN-CONTAINING PROTEIN"/>
    <property type="match status" value="1"/>
</dbReference>
<feature type="compositionally biased region" description="Polar residues" evidence="9">
    <location>
        <begin position="416"/>
        <end position="433"/>
    </location>
</feature>
<dbReference type="GO" id="GO:0005886">
    <property type="term" value="C:plasma membrane"/>
    <property type="evidence" value="ECO:0000318"/>
    <property type="project" value="GO_Central"/>
</dbReference>
<dbReference type="InParanoid" id="B3RYI3"/>
<feature type="transmembrane region" description="Helical" evidence="10">
    <location>
        <begin position="76"/>
        <end position="93"/>
    </location>
</feature>
<evidence type="ECO:0000256" key="3">
    <source>
        <dbReference type="ARBA" id="ARBA00022692"/>
    </source>
</evidence>
<protein>
    <recommendedName>
        <fullName evidence="11">G-protein coupled receptors family 1 profile domain-containing protein</fullName>
    </recommendedName>
</protein>
<dbReference type="Pfam" id="PF00001">
    <property type="entry name" value="7tm_1"/>
    <property type="match status" value="1"/>
</dbReference>
<keyword evidence="13" id="KW-1185">Reference proteome</keyword>
<dbReference type="Proteomes" id="UP000009022">
    <property type="component" value="Unassembled WGS sequence"/>
</dbReference>
<gene>
    <name evidence="12" type="ORF">TRIADDRAFT_56569</name>
</gene>
<dbReference type="eggNOG" id="KOG3656">
    <property type="taxonomic scope" value="Eukaryota"/>
</dbReference>
<evidence type="ECO:0000256" key="2">
    <source>
        <dbReference type="ARBA" id="ARBA00022475"/>
    </source>
</evidence>
<feature type="region of interest" description="Disordered" evidence="9">
    <location>
        <begin position="413"/>
        <end position="435"/>
    </location>
</feature>
<dbReference type="OrthoDB" id="6151005at2759"/>
<evidence type="ECO:0000256" key="6">
    <source>
        <dbReference type="ARBA" id="ARBA00023136"/>
    </source>
</evidence>
<keyword evidence="7" id="KW-0675">Receptor</keyword>
<evidence type="ECO:0000313" key="13">
    <source>
        <dbReference type="Proteomes" id="UP000009022"/>
    </source>
</evidence>
<dbReference type="InterPro" id="IPR017452">
    <property type="entry name" value="GPCR_Rhodpsn_7TM"/>
</dbReference>
<name>B3RYI3_TRIAD</name>
<dbReference type="EMBL" id="DS985245">
    <property type="protein sequence ID" value="EDV25045.1"/>
    <property type="molecule type" value="Genomic_DNA"/>
</dbReference>
<dbReference type="PRINTS" id="PR00237">
    <property type="entry name" value="GPCRRHODOPSN"/>
</dbReference>
<evidence type="ECO:0000256" key="5">
    <source>
        <dbReference type="ARBA" id="ARBA00023040"/>
    </source>
</evidence>
<evidence type="ECO:0000256" key="8">
    <source>
        <dbReference type="ARBA" id="ARBA00023224"/>
    </source>
</evidence>
<feature type="transmembrane region" description="Helical" evidence="10">
    <location>
        <begin position="147"/>
        <end position="169"/>
    </location>
</feature>
<dbReference type="GeneID" id="6753705"/>
<dbReference type="RefSeq" id="XP_002112935.1">
    <property type="nucleotide sequence ID" value="XM_002112899.1"/>
</dbReference>
<evidence type="ECO:0000256" key="7">
    <source>
        <dbReference type="ARBA" id="ARBA00023170"/>
    </source>
</evidence>
<dbReference type="CTD" id="6753705"/>
<feature type="transmembrane region" description="Helical" evidence="10">
    <location>
        <begin position="31"/>
        <end position="55"/>
    </location>
</feature>
<keyword evidence="4 10" id="KW-1133">Transmembrane helix</keyword>
<feature type="transmembrane region" description="Helical" evidence="10">
    <location>
        <begin position="502"/>
        <end position="524"/>
    </location>
</feature>
<organism evidence="12 13">
    <name type="scientific">Trichoplax adhaerens</name>
    <name type="common">Trichoplax reptans</name>
    <dbReference type="NCBI Taxonomy" id="10228"/>
    <lineage>
        <taxon>Eukaryota</taxon>
        <taxon>Metazoa</taxon>
        <taxon>Placozoa</taxon>
        <taxon>Uniplacotomia</taxon>
        <taxon>Trichoplacea</taxon>
        <taxon>Trichoplacidae</taxon>
        <taxon>Trichoplax</taxon>
    </lineage>
</organism>
<dbReference type="GO" id="GO:0004930">
    <property type="term" value="F:G protein-coupled receptor activity"/>
    <property type="evidence" value="ECO:0000318"/>
    <property type="project" value="GO_Central"/>
</dbReference>
<dbReference type="KEGG" id="tad:TRIADDRAFT_56569"/>
<evidence type="ECO:0000256" key="10">
    <source>
        <dbReference type="SAM" id="Phobius"/>
    </source>
</evidence>
<dbReference type="PROSITE" id="PS50262">
    <property type="entry name" value="G_PROTEIN_RECEP_F1_2"/>
    <property type="match status" value="1"/>
</dbReference>
<dbReference type="Gene3D" id="1.20.1070.10">
    <property type="entry name" value="Rhodopsin 7-helix transmembrane proteins"/>
    <property type="match status" value="2"/>
</dbReference>
<dbReference type="AlphaFoldDB" id="B3RYI3"/>
<keyword evidence="2" id="KW-1003">Cell membrane</keyword>
<keyword evidence="3 10" id="KW-0812">Transmembrane</keyword>
<keyword evidence="6 10" id="KW-0472">Membrane</keyword>
<evidence type="ECO:0000256" key="4">
    <source>
        <dbReference type="ARBA" id="ARBA00022989"/>
    </source>
</evidence>
<dbReference type="SUPFAM" id="SSF81321">
    <property type="entry name" value="Family A G protein-coupled receptor-like"/>
    <property type="match status" value="1"/>
</dbReference>
<evidence type="ECO:0000256" key="9">
    <source>
        <dbReference type="SAM" id="MobiDB-lite"/>
    </source>
</evidence>
<feature type="transmembrane region" description="Helical" evidence="10">
    <location>
        <begin position="105"/>
        <end position="126"/>
    </location>
</feature>
<dbReference type="OMA" id="TSKPMDP"/>
<evidence type="ECO:0000313" key="12">
    <source>
        <dbReference type="EMBL" id="EDV25045.1"/>
    </source>
</evidence>
<dbReference type="InterPro" id="IPR000276">
    <property type="entry name" value="GPCR_Rhodpsn"/>
</dbReference>
<dbReference type="PANTHER" id="PTHR24248">
    <property type="entry name" value="ADRENERGIC RECEPTOR-RELATED G-PROTEIN COUPLED RECEPTOR"/>
    <property type="match status" value="1"/>
</dbReference>
<comment type="subcellular location">
    <subcellularLocation>
        <location evidence="1">Cell membrane</location>
        <topology evidence="1">Multi-pass membrane protein</topology>
    </subcellularLocation>
</comment>
<proteinExistence type="predicted"/>
<feature type="transmembrane region" description="Helical" evidence="10">
    <location>
        <begin position="476"/>
        <end position="496"/>
    </location>
</feature>
<dbReference type="CDD" id="cd00637">
    <property type="entry name" value="7tm_classA_rhodopsin-like"/>
    <property type="match status" value="2"/>
</dbReference>
<feature type="region of interest" description="Disordered" evidence="9">
    <location>
        <begin position="329"/>
        <end position="370"/>
    </location>
</feature>
<keyword evidence="8" id="KW-0807">Transducer</keyword>
<feature type="transmembrane region" description="Helical" evidence="10">
    <location>
        <begin position="189"/>
        <end position="214"/>
    </location>
</feature>
<keyword evidence="5" id="KW-0297">G-protein coupled receptor</keyword>
<evidence type="ECO:0000259" key="11">
    <source>
        <dbReference type="PROSITE" id="PS50262"/>
    </source>
</evidence>
<feature type="compositionally biased region" description="Basic and acidic residues" evidence="9">
    <location>
        <begin position="340"/>
        <end position="369"/>
    </location>
</feature>
<dbReference type="PhylomeDB" id="B3RYI3"/>
<reference evidence="12 13" key="1">
    <citation type="journal article" date="2008" name="Nature">
        <title>The Trichoplax genome and the nature of placozoans.</title>
        <authorList>
            <person name="Srivastava M."/>
            <person name="Begovic E."/>
            <person name="Chapman J."/>
            <person name="Putnam N.H."/>
            <person name="Hellsten U."/>
            <person name="Kawashima T."/>
            <person name="Kuo A."/>
            <person name="Mitros T."/>
            <person name="Salamov A."/>
            <person name="Carpenter M.L."/>
            <person name="Signorovitch A.Y."/>
            <person name="Moreno M.A."/>
            <person name="Kamm K."/>
            <person name="Grimwood J."/>
            <person name="Schmutz J."/>
            <person name="Shapiro H."/>
            <person name="Grigoriev I.V."/>
            <person name="Buss L.W."/>
            <person name="Schierwater B."/>
            <person name="Dellaporta S.L."/>
            <person name="Rokhsar D.S."/>
        </authorList>
    </citation>
    <scope>NUCLEOTIDE SEQUENCE [LARGE SCALE GENOMIC DNA]</scope>
    <source>
        <strain evidence="12 13">Grell-BS-1999</strain>
    </source>
</reference>